<organism evidence="1 2">
    <name type="scientific">Taxus chinensis</name>
    <name type="common">Chinese yew</name>
    <name type="synonym">Taxus wallichiana var. chinensis</name>
    <dbReference type="NCBI Taxonomy" id="29808"/>
    <lineage>
        <taxon>Eukaryota</taxon>
        <taxon>Viridiplantae</taxon>
        <taxon>Streptophyta</taxon>
        <taxon>Embryophyta</taxon>
        <taxon>Tracheophyta</taxon>
        <taxon>Spermatophyta</taxon>
        <taxon>Pinopsida</taxon>
        <taxon>Pinidae</taxon>
        <taxon>Conifers II</taxon>
        <taxon>Cupressales</taxon>
        <taxon>Taxaceae</taxon>
        <taxon>Taxus</taxon>
    </lineage>
</organism>
<proteinExistence type="predicted"/>
<name>A0AA38L1C5_TAXCH</name>
<comment type="caution">
    <text evidence="1">The sequence shown here is derived from an EMBL/GenBank/DDBJ whole genome shotgun (WGS) entry which is preliminary data.</text>
</comment>
<sequence length="78" mass="8024">LDCIFLGKDVGDELAVEGCVGLTTSLEGSGFLDFGYTFLGKGEEGMCDVEGKVDGGMGWVSQGDNGGVVKVVGRGKME</sequence>
<evidence type="ECO:0000313" key="2">
    <source>
        <dbReference type="Proteomes" id="UP000824469"/>
    </source>
</evidence>
<accession>A0AA38L1C5</accession>
<feature type="non-terminal residue" evidence="1">
    <location>
        <position position="78"/>
    </location>
</feature>
<dbReference type="AlphaFoldDB" id="A0AA38L1C5"/>
<keyword evidence="2" id="KW-1185">Reference proteome</keyword>
<dbReference type="Proteomes" id="UP000824469">
    <property type="component" value="Unassembled WGS sequence"/>
</dbReference>
<protein>
    <submittedName>
        <fullName evidence="1">Uncharacterized protein</fullName>
    </submittedName>
</protein>
<evidence type="ECO:0000313" key="1">
    <source>
        <dbReference type="EMBL" id="KAH9312079.1"/>
    </source>
</evidence>
<feature type="non-terminal residue" evidence="1">
    <location>
        <position position="1"/>
    </location>
</feature>
<gene>
    <name evidence="1" type="ORF">KI387_027114</name>
</gene>
<dbReference type="EMBL" id="JAHRHJ020000006">
    <property type="protein sequence ID" value="KAH9312079.1"/>
    <property type="molecule type" value="Genomic_DNA"/>
</dbReference>
<reference evidence="1 2" key="1">
    <citation type="journal article" date="2021" name="Nat. Plants">
        <title>The Taxus genome provides insights into paclitaxel biosynthesis.</title>
        <authorList>
            <person name="Xiong X."/>
            <person name="Gou J."/>
            <person name="Liao Q."/>
            <person name="Li Y."/>
            <person name="Zhou Q."/>
            <person name="Bi G."/>
            <person name="Li C."/>
            <person name="Du R."/>
            <person name="Wang X."/>
            <person name="Sun T."/>
            <person name="Guo L."/>
            <person name="Liang H."/>
            <person name="Lu P."/>
            <person name="Wu Y."/>
            <person name="Zhang Z."/>
            <person name="Ro D.K."/>
            <person name="Shang Y."/>
            <person name="Huang S."/>
            <person name="Yan J."/>
        </authorList>
    </citation>
    <scope>NUCLEOTIDE SEQUENCE [LARGE SCALE GENOMIC DNA]</scope>
    <source>
        <strain evidence="1">Ta-2019</strain>
    </source>
</reference>